<organism evidence="1 2">
    <name type="scientific">Spirosoma linguale (strain ATCC 33905 / DSM 74 / LMG 10896 / Claus 1)</name>
    <dbReference type="NCBI Taxonomy" id="504472"/>
    <lineage>
        <taxon>Bacteria</taxon>
        <taxon>Pseudomonadati</taxon>
        <taxon>Bacteroidota</taxon>
        <taxon>Cytophagia</taxon>
        <taxon>Cytophagales</taxon>
        <taxon>Cytophagaceae</taxon>
        <taxon>Spirosoma</taxon>
    </lineage>
</organism>
<proteinExistence type="predicted"/>
<name>D2QI72_SPILD</name>
<dbReference type="eggNOG" id="COG3409">
    <property type="taxonomic scope" value="Bacteria"/>
</dbReference>
<dbReference type="HOGENOM" id="CLU_124363_0_0_10"/>
<gene>
    <name evidence="1" type="ordered locus">Slin_0906</name>
</gene>
<dbReference type="STRING" id="504472.Slin_0906"/>
<dbReference type="Proteomes" id="UP000002028">
    <property type="component" value="Chromosome"/>
</dbReference>
<evidence type="ECO:0000313" key="2">
    <source>
        <dbReference type="Proteomes" id="UP000002028"/>
    </source>
</evidence>
<dbReference type="RefSeq" id="WP_012925512.1">
    <property type="nucleotide sequence ID" value="NC_013730.1"/>
</dbReference>
<reference evidence="1 2" key="1">
    <citation type="journal article" date="2010" name="Stand. Genomic Sci.">
        <title>Complete genome sequence of Spirosoma linguale type strain (1).</title>
        <authorList>
            <person name="Lail K."/>
            <person name="Sikorski J."/>
            <person name="Saunders E."/>
            <person name="Lapidus A."/>
            <person name="Glavina Del Rio T."/>
            <person name="Copeland A."/>
            <person name="Tice H."/>
            <person name="Cheng J.-F."/>
            <person name="Lucas S."/>
            <person name="Nolan M."/>
            <person name="Bruce D."/>
            <person name="Goodwin L."/>
            <person name="Pitluck S."/>
            <person name="Ivanova N."/>
            <person name="Mavromatis K."/>
            <person name="Ovchinnikova G."/>
            <person name="Pati A."/>
            <person name="Chen A."/>
            <person name="Palaniappan K."/>
            <person name="Land M."/>
            <person name="Hauser L."/>
            <person name="Chang Y.-J."/>
            <person name="Jeffries C.D."/>
            <person name="Chain P."/>
            <person name="Brettin T."/>
            <person name="Detter J.C."/>
            <person name="Schuetze A."/>
            <person name="Rohde M."/>
            <person name="Tindall B.J."/>
            <person name="Goeker M."/>
            <person name="Bristow J."/>
            <person name="Eisen J.A."/>
            <person name="Markowitz V."/>
            <person name="Hugenholtz P."/>
            <person name="Kyrpides N.C."/>
            <person name="Klenk H.-P."/>
            <person name="Chen F."/>
        </authorList>
    </citation>
    <scope>NUCLEOTIDE SEQUENCE [LARGE SCALE GENOMIC DNA]</scope>
    <source>
        <strain evidence="2">ATCC 33905 / DSM 74 / LMG 10896 / Claus 1</strain>
    </source>
</reference>
<sequence length="192" mass="20955">MNTEVSANGLTAVAPKLLSGKIWVAMFPTSKSLEALSSPFRENIKAFINALKRAGATVSVSATLRPPQRAYLMHFSFLIAHSKQDPRNVPSMNDVNIEWFHGNIEDSIKAAKEMVNAYGIATTKTPPALMSNHISGNAIDMTISEFNGKEIAKQDGAFITVNVFNDLRTIGASYNVFNKIADDLPHWSTTGK</sequence>
<evidence type="ECO:0000313" key="1">
    <source>
        <dbReference type="EMBL" id="ADB36960.1"/>
    </source>
</evidence>
<dbReference type="Gene3D" id="3.30.1380.10">
    <property type="match status" value="1"/>
</dbReference>
<dbReference type="InterPro" id="IPR009045">
    <property type="entry name" value="Zn_M74/Hedgehog-like"/>
</dbReference>
<dbReference type="KEGG" id="sli:Slin_0906"/>
<dbReference type="AlphaFoldDB" id="D2QI72"/>
<dbReference type="EMBL" id="CP001769">
    <property type="protein sequence ID" value="ADB36960.1"/>
    <property type="molecule type" value="Genomic_DNA"/>
</dbReference>
<protein>
    <submittedName>
        <fullName evidence="1">Uncharacterized protein</fullName>
    </submittedName>
</protein>
<dbReference type="SUPFAM" id="SSF55166">
    <property type="entry name" value="Hedgehog/DD-peptidase"/>
    <property type="match status" value="1"/>
</dbReference>
<keyword evidence="2" id="KW-1185">Reference proteome</keyword>
<accession>D2QI72</accession>